<evidence type="ECO:0000313" key="5">
    <source>
        <dbReference type="Proteomes" id="UP000297229"/>
    </source>
</evidence>
<dbReference type="PANTHER" id="PTHR24198:SF165">
    <property type="entry name" value="ANKYRIN REPEAT-CONTAINING PROTEIN-RELATED"/>
    <property type="match status" value="1"/>
</dbReference>
<dbReference type="PANTHER" id="PTHR24198">
    <property type="entry name" value="ANKYRIN REPEAT AND PROTEIN KINASE DOMAIN-CONTAINING PROTEIN"/>
    <property type="match status" value="1"/>
</dbReference>
<keyword evidence="1" id="KW-0677">Repeat</keyword>
<comment type="caution">
    <text evidence="4">The sequence shown here is derived from an EMBL/GenBank/DDBJ whole genome shotgun (WGS) entry which is preliminary data.</text>
</comment>
<dbReference type="Pfam" id="PF00023">
    <property type="entry name" value="Ank"/>
    <property type="match status" value="1"/>
</dbReference>
<dbReference type="PROSITE" id="PS50297">
    <property type="entry name" value="ANK_REP_REGION"/>
    <property type="match status" value="2"/>
</dbReference>
<evidence type="ECO:0000256" key="3">
    <source>
        <dbReference type="PROSITE-ProRule" id="PRU00023"/>
    </source>
</evidence>
<feature type="repeat" description="ANK" evidence="3">
    <location>
        <begin position="269"/>
        <end position="294"/>
    </location>
</feature>
<dbReference type="STRING" id="278938.A0A4Z1JRS2"/>
<name>A0A4Z1JRS2_9HELO</name>
<evidence type="ECO:0000256" key="2">
    <source>
        <dbReference type="ARBA" id="ARBA00023043"/>
    </source>
</evidence>
<protein>
    <submittedName>
        <fullName evidence="4">Uncharacterized protein</fullName>
    </submittedName>
</protein>
<feature type="repeat" description="ANK" evidence="3">
    <location>
        <begin position="133"/>
        <end position="161"/>
    </location>
</feature>
<evidence type="ECO:0000256" key="1">
    <source>
        <dbReference type="ARBA" id="ARBA00022737"/>
    </source>
</evidence>
<dbReference type="InterPro" id="IPR002110">
    <property type="entry name" value="Ankyrin_rpt"/>
</dbReference>
<dbReference type="EMBL" id="PQXM01000151">
    <property type="protein sequence ID" value="TGO76501.1"/>
    <property type="molecule type" value="Genomic_DNA"/>
</dbReference>
<dbReference type="PROSITE" id="PS50088">
    <property type="entry name" value="ANK_REPEAT"/>
    <property type="match status" value="2"/>
</dbReference>
<proteinExistence type="predicted"/>
<evidence type="ECO:0000313" key="4">
    <source>
        <dbReference type="EMBL" id="TGO76501.1"/>
    </source>
</evidence>
<accession>A0A4Z1JRS2</accession>
<dbReference type="AlphaFoldDB" id="A0A4Z1JRS2"/>
<sequence length="454" mass="51333">MKANTSDMILTPMHQAIVAVSNIHCLSEEKQSELELAVCKAVEERLIWAPSSCRNTNGRRQLSFLAPRLPRTYSPVPIVDNDIPVDTVNAERILDMQNRLCIAIIANEIAYVRVLLESYHADANFRNKYFGRPLHLASRYGRVDIIQVLIHHGADSSAIQPHYGPHWTGGLGREKFFCSSGSALRVAAMNGHFETTKLLVQPRYNAVLPLSHEEIQIVLRVAARTGSKKKFYFKLLLGEEKIYSKYLMLERGVDVNCIAGPNHTMPYWSPIHCAAYKGYAKIVLLLFSNGAELNRVIGRRSRTNLSIGFDAMSFAVARGHNEVIRALIDYGGIVRTMEPTMRLLLKERGDVTEIDYQALHEYAIKRGDILMTRLLIEAGVSPCDNTNKSHQPVLIAKRHGWQHIVDLLISTGADDINPFDTDKYPIDSRIFLDGHFPLKQNKTPRQLWHIQGKY</sequence>
<dbReference type="InterPro" id="IPR036770">
    <property type="entry name" value="Ankyrin_rpt-contain_sf"/>
</dbReference>
<reference evidence="4 5" key="1">
    <citation type="submission" date="2017-12" db="EMBL/GenBank/DDBJ databases">
        <title>Comparative genomics of Botrytis spp.</title>
        <authorList>
            <person name="Valero-Jimenez C.A."/>
            <person name="Tapia P."/>
            <person name="Veloso J."/>
            <person name="Silva-Moreno E."/>
            <person name="Staats M."/>
            <person name="Valdes J.H."/>
            <person name="Van Kan J.A.L."/>
        </authorList>
    </citation>
    <scope>NUCLEOTIDE SEQUENCE [LARGE SCALE GENOMIC DNA]</scope>
    <source>
        <strain evidence="4 5">Be9601</strain>
    </source>
</reference>
<dbReference type="Gene3D" id="1.25.40.20">
    <property type="entry name" value="Ankyrin repeat-containing domain"/>
    <property type="match status" value="3"/>
</dbReference>
<dbReference type="SMART" id="SM00248">
    <property type="entry name" value="ANK"/>
    <property type="match status" value="7"/>
</dbReference>
<dbReference type="Proteomes" id="UP000297229">
    <property type="component" value="Unassembled WGS sequence"/>
</dbReference>
<dbReference type="Pfam" id="PF12796">
    <property type="entry name" value="Ank_2"/>
    <property type="match status" value="1"/>
</dbReference>
<dbReference type="SUPFAM" id="SSF48403">
    <property type="entry name" value="Ankyrin repeat"/>
    <property type="match status" value="1"/>
</dbReference>
<keyword evidence="5" id="KW-1185">Reference proteome</keyword>
<keyword evidence="2 3" id="KW-0040">ANK repeat</keyword>
<gene>
    <name evidence="4" type="ORF">BELL_0152g00110</name>
</gene>
<organism evidence="4 5">
    <name type="scientific">Botrytis elliptica</name>
    <dbReference type="NCBI Taxonomy" id="278938"/>
    <lineage>
        <taxon>Eukaryota</taxon>
        <taxon>Fungi</taxon>
        <taxon>Dikarya</taxon>
        <taxon>Ascomycota</taxon>
        <taxon>Pezizomycotina</taxon>
        <taxon>Leotiomycetes</taxon>
        <taxon>Helotiales</taxon>
        <taxon>Sclerotiniaceae</taxon>
        <taxon>Botrytis</taxon>
    </lineage>
</organism>